<comment type="caution">
    <text evidence="16">The sequence shown here is derived from an EMBL/GenBank/DDBJ whole genome shotgun (WGS) entry which is preliminary data.</text>
</comment>
<dbReference type="AlphaFoldDB" id="A0A5J5G5Y4"/>
<evidence type="ECO:0000313" key="16">
    <source>
        <dbReference type="EMBL" id="KAA9002587.1"/>
    </source>
</evidence>
<evidence type="ECO:0000256" key="1">
    <source>
        <dbReference type="ARBA" id="ARBA00002684"/>
    </source>
</evidence>
<evidence type="ECO:0000256" key="9">
    <source>
        <dbReference type="ARBA" id="ARBA00023136"/>
    </source>
</evidence>
<evidence type="ECO:0000256" key="8">
    <source>
        <dbReference type="ARBA" id="ARBA00022989"/>
    </source>
</evidence>
<evidence type="ECO:0000256" key="13">
    <source>
        <dbReference type="ARBA" id="ARBA00077693"/>
    </source>
</evidence>
<comment type="subunit">
    <text evidence="11">Type II secretion system is composed of four main components: the outer membrane complex, the inner membrane complex, the cytoplasmic secretion ATPase and the periplasm-spanning pseudopilus. Homodimer. Interacts with OutE and OutL components.</text>
</comment>
<dbReference type="InterPro" id="IPR003004">
    <property type="entry name" value="GspF/PilC"/>
</dbReference>
<dbReference type="InterPro" id="IPR042094">
    <property type="entry name" value="T2SS_GspF_sf"/>
</dbReference>
<feature type="transmembrane region" description="Helical" evidence="14">
    <location>
        <begin position="168"/>
        <end position="194"/>
    </location>
</feature>
<comment type="similarity">
    <text evidence="3">Belongs to the GSP F family.</text>
</comment>
<evidence type="ECO:0000259" key="15">
    <source>
        <dbReference type="Pfam" id="PF00482"/>
    </source>
</evidence>
<dbReference type="Gene3D" id="1.20.81.30">
    <property type="entry name" value="Type II secretion system (T2SS), domain F"/>
    <property type="match status" value="2"/>
</dbReference>
<evidence type="ECO:0000256" key="10">
    <source>
        <dbReference type="ARBA" id="ARBA00030750"/>
    </source>
</evidence>
<evidence type="ECO:0000256" key="5">
    <source>
        <dbReference type="ARBA" id="ARBA00022519"/>
    </source>
</evidence>
<keyword evidence="7" id="KW-0106">Calcium</keyword>
<dbReference type="GO" id="GO:0015628">
    <property type="term" value="P:protein secretion by the type II secretion system"/>
    <property type="evidence" value="ECO:0007669"/>
    <property type="project" value="TreeGrafter"/>
</dbReference>
<feature type="transmembrane region" description="Helical" evidence="14">
    <location>
        <begin position="214"/>
        <end position="235"/>
    </location>
</feature>
<evidence type="ECO:0000256" key="11">
    <source>
        <dbReference type="ARBA" id="ARBA00064046"/>
    </source>
</evidence>
<evidence type="ECO:0000256" key="2">
    <source>
        <dbReference type="ARBA" id="ARBA00004429"/>
    </source>
</evidence>
<dbReference type="GO" id="GO:0005886">
    <property type="term" value="C:plasma membrane"/>
    <property type="evidence" value="ECO:0007669"/>
    <property type="project" value="UniProtKB-SubCell"/>
</dbReference>
<evidence type="ECO:0000256" key="3">
    <source>
        <dbReference type="ARBA" id="ARBA00005745"/>
    </source>
</evidence>
<reference evidence="16 18" key="1">
    <citation type="submission" date="2019-09" db="EMBL/GenBank/DDBJ databases">
        <authorList>
            <person name="Li Y."/>
        </authorList>
    </citation>
    <scope>NUCLEOTIDE SEQUENCE [LARGE SCALE GENOMIC DNA]</scope>
    <source>
        <strain evidence="16 18">L3-3HA</strain>
    </source>
</reference>
<dbReference type="RefSeq" id="WP_150433558.1">
    <property type="nucleotide sequence ID" value="NZ_VYKJ01000001.1"/>
</dbReference>
<keyword evidence="9 14" id="KW-0472">Membrane</keyword>
<dbReference type="FunFam" id="1.20.81.30:FF:000001">
    <property type="entry name" value="Type II secretion system protein F"/>
    <property type="match status" value="1"/>
</dbReference>
<evidence type="ECO:0000256" key="4">
    <source>
        <dbReference type="ARBA" id="ARBA00022475"/>
    </source>
</evidence>
<dbReference type="PANTHER" id="PTHR30012:SF7">
    <property type="entry name" value="PROTEIN TRANSPORT PROTEIN HOFC HOMOLOG"/>
    <property type="match status" value="1"/>
</dbReference>
<evidence type="ECO:0000256" key="14">
    <source>
        <dbReference type="SAM" id="Phobius"/>
    </source>
</evidence>
<feature type="transmembrane region" description="Helical" evidence="14">
    <location>
        <begin position="371"/>
        <end position="391"/>
    </location>
</feature>
<organism evidence="16 18">
    <name type="scientific">Affinibrenneria salicis</name>
    <dbReference type="NCBI Taxonomy" id="2590031"/>
    <lineage>
        <taxon>Bacteria</taxon>
        <taxon>Pseudomonadati</taxon>
        <taxon>Pseudomonadota</taxon>
        <taxon>Gammaproteobacteria</taxon>
        <taxon>Enterobacterales</taxon>
        <taxon>Pectobacteriaceae</taxon>
        <taxon>Affinibrenneria</taxon>
    </lineage>
</organism>
<keyword evidence="8 14" id="KW-1133">Transmembrane helix</keyword>
<protein>
    <recommendedName>
        <fullName evidence="12">Type II secretion system protein F</fullName>
    </recommendedName>
    <alternativeName>
        <fullName evidence="10">General secretion pathway protein F</fullName>
    </alternativeName>
    <alternativeName>
        <fullName evidence="13">Pectic enzymes secretion protein OutF</fullName>
    </alternativeName>
</protein>
<evidence type="ECO:0000256" key="7">
    <source>
        <dbReference type="ARBA" id="ARBA00022837"/>
    </source>
</evidence>
<dbReference type="InterPro" id="IPR018076">
    <property type="entry name" value="T2SS_GspF_dom"/>
</dbReference>
<proteinExistence type="inferred from homology"/>
<comment type="function">
    <text evidence="1">Component of the type II secretion system inner membrane complex required for the energy-dependent secretion of extracellular factors such as proteases and toxins from the periplasm.</text>
</comment>
<name>A0A5J5G5Y4_9GAMM</name>
<feature type="domain" description="Type II secretion system protein GspF" evidence="15">
    <location>
        <begin position="271"/>
        <end position="390"/>
    </location>
</feature>
<evidence type="ECO:0000313" key="17">
    <source>
        <dbReference type="EMBL" id="KAA9003125.1"/>
    </source>
</evidence>
<comment type="subcellular location">
    <subcellularLocation>
        <location evidence="2">Cell inner membrane</location>
        <topology evidence="2">Multi-pass membrane protein</topology>
    </subcellularLocation>
</comment>
<dbReference type="Pfam" id="PF00482">
    <property type="entry name" value="T2SSF"/>
    <property type="match status" value="2"/>
</dbReference>
<dbReference type="OrthoDB" id="9805682at2"/>
<evidence type="ECO:0000256" key="6">
    <source>
        <dbReference type="ARBA" id="ARBA00022692"/>
    </source>
</evidence>
<evidence type="ECO:0000313" key="18">
    <source>
        <dbReference type="Proteomes" id="UP000335415"/>
    </source>
</evidence>
<dbReference type="EMBL" id="VYKJ01000001">
    <property type="protein sequence ID" value="KAA9002587.1"/>
    <property type="molecule type" value="Genomic_DNA"/>
</dbReference>
<accession>A0A5J5G5Y4</accession>
<dbReference type="PRINTS" id="PR00812">
    <property type="entry name" value="BCTERIALGSPF"/>
</dbReference>
<sequence length="401" mass="45022">MALLQLYRWQAIDSEGEFHQGEYIDARRRAVFLRLIQAGYQPLRITRSGYLTAKDRHHQQRCGFIRQLATLLQAGLPLLEGLTLLAQQHERPVWRAMLQALGRQVSAGKSLSDALADYPWAFPAVYRALIATGELTGRLDECCLKLARQQEKQHQLNRTVKKSLRYPCFVMTIALLVSLLMLTLVLPQFARLYASFDTPLPALTRLLLSLADGLTRVGGAGVLLPLVLLAAYWRLRQRRPSWRHREQRALLRCPLFADLVRGNCLSQIFHILAMTQSAGLTLPAGLQAVCATLHNPLYRQLLLEMQARLQQGVALHQTLSDARLFPAPCPQLIRTGEESGTLDEIFHQLAHWHEQNTAQLAETLSQTLEPLLMLIVGVIVGTLVVAMYLPIFQLSDVLAGA</sequence>
<keyword evidence="6 14" id="KW-0812">Transmembrane</keyword>
<evidence type="ECO:0000256" key="12">
    <source>
        <dbReference type="ARBA" id="ARBA00074609"/>
    </source>
</evidence>
<gene>
    <name evidence="16" type="primary">hofC</name>
    <name evidence="16" type="ORF">FJU30_00885</name>
    <name evidence="17" type="ORF">FJU30_03880</name>
</gene>
<keyword evidence="5" id="KW-0997">Cell inner membrane</keyword>
<feature type="domain" description="Type II secretion system protein GspF" evidence="15">
    <location>
        <begin position="64"/>
        <end position="187"/>
    </location>
</feature>
<keyword evidence="18" id="KW-1185">Reference proteome</keyword>
<dbReference type="PANTHER" id="PTHR30012">
    <property type="entry name" value="GENERAL SECRETION PATHWAY PROTEIN"/>
    <property type="match status" value="1"/>
</dbReference>
<dbReference type="EMBL" id="VYKJ01000001">
    <property type="protein sequence ID" value="KAA9003125.1"/>
    <property type="molecule type" value="Genomic_DNA"/>
</dbReference>
<keyword evidence="4" id="KW-1003">Cell membrane</keyword>
<dbReference type="NCBIfam" id="NF007861">
    <property type="entry name" value="PRK10573.1"/>
    <property type="match status" value="1"/>
</dbReference>
<dbReference type="Proteomes" id="UP000335415">
    <property type="component" value="Unassembled WGS sequence"/>
</dbReference>